<evidence type="ECO:0000256" key="1">
    <source>
        <dbReference type="ARBA" id="ARBA00004141"/>
    </source>
</evidence>
<keyword evidence="2" id="KW-1133">Transmembrane helix</keyword>
<feature type="transmembrane region" description="Helical" evidence="2">
    <location>
        <begin position="580"/>
        <end position="600"/>
    </location>
</feature>
<feature type="transmembrane region" description="Helical" evidence="2">
    <location>
        <begin position="234"/>
        <end position="258"/>
    </location>
</feature>
<evidence type="ECO:0000313" key="5">
    <source>
        <dbReference type="Proteomes" id="UP001283361"/>
    </source>
</evidence>
<dbReference type="Pfam" id="PF07690">
    <property type="entry name" value="MFS_1"/>
    <property type="match status" value="1"/>
</dbReference>
<comment type="caution">
    <text evidence="4">The sequence shown here is derived from an EMBL/GenBank/DDBJ whole genome shotgun (WGS) entry which is preliminary data.</text>
</comment>
<proteinExistence type="predicted"/>
<accession>A0AAE0YR64</accession>
<dbReference type="GO" id="GO:0008028">
    <property type="term" value="F:monocarboxylic acid transmembrane transporter activity"/>
    <property type="evidence" value="ECO:0007669"/>
    <property type="project" value="TreeGrafter"/>
</dbReference>
<feature type="transmembrane region" description="Helical" evidence="2">
    <location>
        <begin position="548"/>
        <end position="568"/>
    </location>
</feature>
<feature type="transmembrane region" description="Helical" evidence="2">
    <location>
        <begin position="486"/>
        <end position="504"/>
    </location>
</feature>
<reference evidence="4" key="1">
    <citation type="journal article" date="2023" name="G3 (Bethesda)">
        <title>A reference genome for the long-term kleptoplast-retaining sea slug Elysia crispata morphotype clarki.</title>
        <authorList>
            <person name="Eastman K.E."/>
            <person name="Pendleton A.L."/>
            <person name="Shaikh M.A."/>
            <person name="Suttiyut T."/>
            <person name="Ogas R."/>
            <person name="Tomko P."/>
            <person name="Gavelis G."/>
            <person name="Widhalm J.R."/>
            <person name="Wisecaver J.H."/>
        </authorList>
    </citation>
    <scope>NUCLEOTIDE SEQUENCE</scope>
    <source>
        <strain evidence="4">ECLA1</strain>
    </source>
</reference>
<dbReference type="InterPro" id="IPR036259">
    <property type="entry name" value="MFS_trans_sf"/>
</dbReference>
<dbReference type="AlphaFoldDB" id="A0AAE0YR64"/>
<comment type="subcellular location">
    <subcellularLocation>
        <location evidence="1">Membrane</location>
        <topology evidence="1">Multi-pass membrane protein</topology>
    </subcellularLocation>
</comment>
<feature type="transmembrane region" description="Helical" evidence="2">
    <location>
        <begin position="198"/>
        <end position="222"/>
    </location>
</feature>
<protein>
    <recommendedName>
        <fullName evidence="3">Major facilitator superfamily (MFS) profile domain-containing protein</fullName>
    </recommendedName>
</protein>
<dbReference type="GO" id="GO:0016020">
    <property type="term" value="C:membrane"/>
    <property type="evidence" value="ECO:0007669"/>
    <property type="project" value="UniProtKB-SubCell"/>
</dbReference>
<feature type="transmembrane region" description="Helical" evidence="2">
    <location>
        <begin position="510"/>
        <end position="528"/>
    </location>
</feature>
<evidence type="ECO:0000313" key="4">
    <source>
        <dbReference type="EMBL" id="KAK3755115.1"/>
    </source>
</evidence>
<gene>
    <name evidence="4" type="ORF">RRG08_041029</name>
</gene>
<dbReference type="Proteomes" id="UP001283361">
    <property type="component" value="Unassembled WGS sequence"/>
</dbReference>
<keyword evidence="2" id="KW-0472">Membrane</keyword>
<dbReference type="Gene3D" id="1.20.1250.20">
    <property type="entry name" value="MFS general substrate transporter like domains"/>
    <property type="match status" value="2"/>
</dbReference>
<dbReference type="InterPro" id="IPR011701">
    <property type="entry name" value="MFS"/>
</dbReference>
<feature type="transmembrane region" description="Helical" evidence="2">
    <location>
        <begin position="451"/>
        <end position="474"/>
    </location>
</feature>
<feature type="transmembrane region" description="Helical" evidence="2">
    <location>
        <begin position="107"/>
        <end position="126"/>
    </location>
</feature>
<dbReference type="SUPFAM" id="SSF103473">
    <property type="entry name" value="MFS general substrate transporter"/>
    <property type="match status" value="1"/>
</dbReference>
<organism evidence="4 5">
    <name type="scientific">Elysia crispata</name>
    <name type="common">lettuce slug</name>
    <dbReference type="NCBI Taxonomy" id="231223"/>
    <lineage>
        <taxon>Eukaryota</taxon>
        <taxon>Metazoa</taxon>
        <taxon>Spiralia</taxon>
        <taxon>Lophotrochozoa</taxon>
        <taxon>Mollusca</taxon>
        <taxon>Gastropoda</taxon>
        <taxon>Heterobranchia</taxon>
        <taxon>Euthyneura</taxon>
        <taxon>Panpulmonata</taxon>
        <taxon>Sacoglossa</taxon>
        <taxon>Placobranchoidea</taxon>
        <taxon>Plakobranchidae</taxon>
        <taxon>Elysia</taxon>
    </lineage>
</organism>
<dbReference type="PROSITE" id="PS50850">
    <property type="entry name" value="MFS"/>
    <property type="match status" value="1"/>
</dbReference>
<evidence type="ECO:0000259" key="3">
    <source>
        <dbReference type="PROSITE" id="PS50850"/>
    </source>
</evidence>
<sequence>MVIRYEDYGEEDPDMHSEVLSCRLSRYDKSPDPLESAPGDCIWQYIGQTNKDKNDCNNIGAADKRDQDFKLSHNLNLSHEVDEKDTENEYQEPEYCEKHLKAPDGGYGWFIILGSFLGHVLSGGVGRSDGLFFLMFEARFNQGSTLTALPSALAGMLRLAMGPIASAICQRWSVRACCLFGGLALCLVHILTAFSPNFFIVLFSHGFLQGIAMGLAYVPSLILINKYFDVRRSFATGISTSGSGIGTFLLVPVIQFLFDFYGFTGGFLVLSGICLHVVVMAMLFRPLFLHYKFIGRKRYEESKRTEMEKISGKGDAAKLSSFCYESSPHSLPNFQDDEGYQEACQELMQNKKADNITVKGFLLRKFPSCNFPYEVINCGFWKSSFDILFPRNEKCRKLEDSKRKKTKLFHFGLLHDSAFLAFCLSLGMFTATSKSVYIFMPALAKSCGLTTAEAVLILSFSGLVDTVVRVMSGYLLDRSFLRKRRLVVYCCILILLAVVCASMPVLGANFLWLCVTYSLFGIMAGVLASQKSVICVDLLGPERMPSAFGILLLFPAMGKGIGPLLFGACQDEFGRFHEAFYLGAGLMAASAGFMLYSTLVHSMSKRRQRQPETLPC</sequence>
<feature type="transmembrane region" description="Helical" evidence="2">
    <location>
        <begin position="172"/>
        <end position="192"/>
    </location>
</feature>
<dbReference type="PANTHER" id="PTHR11360:SF306">
    <property type="entry name" value="RE01051P"/>
    <property type="match status" value="1"/>
</dbReference>
<dbReference type="PANTHER" id="PTHR11360">
    <property type="entry name" value="MONOCARBOXYLATE TRANSPORTER"/>
    <property type="match status" value="1"/>
</dbReference>
<name>A0AAE0YR64_9GAST</name>
<dbReference type="InterPro" id="IPR050327">
    <property type="entry name" value="Proton-linked_MCT"/>
</dbReference>
<feature type="transmembrane region" description="Helical" evidence="2">
    <location>
        <begin position="408"/>
        <end position="431"/>
    </location>
</feature>
<feature type="transmembrane region" description="Helical" evidence="2">
    <location>
        <begin position="146"/>
        <end position="165"/>
    </location>
</feature>
<dbReference type="CDD" id="cd17352">
    <property type="entry name" value="MFS_MCT_SLC16"/>
    <property type="match status" value="1"/>
</dbReference>
<keyword evidence="2" id="KW-0812">Transmembrane</keyword>
<feature type="transmembrane region" description="Helical" evidence="2">
    <location>
        <begin position="264"/>
        <end position="288"/>
    </location>
</feature>
<feature type="domain" description="Major facilitator superfamily (MFS) profile" evidence="3">
    <location>
        <begin position="418"/>
        <end position="616"/>
    </location>
</feature>
<evidence type="ECO:0000256" key="2">
    <source>
        <dbReference type="SAM" id="Phobius"/>
    </source>
</evidence>
<dbReference type="InterPro" id="IPR020846">
    <property type="entry name" value="MFS_dom"/>
</dbReference>
<keyword evidence="5" id="KW-1185">Reference proteome</keyword>
<dbReference type="EMBL" id="JAWDGP010005608">
    <property type="protein sequence ID" value="KAK3755115.1"/>
    <property type="molecule type" value="Genomic_DNA"/>
</dbReference>